<feature type="domain" description="Phospholipase/carboxylesterase/thioesterase" evidence="3">
    <location>
        <begin position="13"/>
        <end position="215"/>
    </location>
</feature>
<sequence>MTRELKSERRGPPEGEASAVVVFLHGYGADGADLLGLAEPLSPHLPGTAFYAPDAPEPCAVNPGGRQWFPIPWIDGSSEEQATASMLASARDLDAFLDQVLAREGLSPDRMILFGFSQGTMMALHVAPRRPEPVAGIVAFSGRLLAPERLATEALSKPPVILIHGDADEVVPPQSLNEAGEALQAAGFEVYAHVMRGTGHGIAPDGLSVALAFMRDKLGFDGGERG</sequence>
<evidence type="ECO:0000256" key="2">
    <source>
        <dbReference type="ARBA" id="ARBA00022801"/>
    </source>
</evidence>
<dbReference type="InterPro" id="IPR029058">
    <property type="entry name" value="AB_hydrolase_fold"/>
</dbReference>
<dbReference type="Gene3D" id="3.40.50.1820">
    <property type="entry name" value="alpha/beta hydrolase"/>
    <property type="match status" value="1"/>
</dbReference>
<organism evidence="4 5">
    <name type="scientific">Meinhardsimonia xiamenensis</name>
    <dbReference type="NCBI Taxonomy" id="990712"/>
    <lineage>
        <taxon>Bacteria</taxon>
        <taxon>Pseudomonadati</taxon>
        <taxon>Pseudomonadota</taxon>
        <taxon>Alphaproteobacteria</taxon>
        <taxon>Rhodobacterales</taxon>
        <taxon>Paracoccaceae</taxon>
        <taxon>Meinhardsimonia</taxon>
    </lineage>
</organism>
<dbReference type="OrthoDB" id="9801763at2"/>
<keyword evidence="5" id="KW-1185">Reference proteome</keyword>
<dbReference type="RefSeq" id="WP_092500128.1">
    <property type="nucleotide sequence ID" value="NZ_FNFV01000003.1"/>
</dbReference>
<evidence type="ECO:0000256" key="1">
    <source>
        <dbReference type="ARBA" id="ARBA00006499"/>
    </source>
</evidence>
<name>A0A1G9D6Z3_9RHOB</name>
<keyword evidence="2" id="KW-0378">Hydrolase</keyword>
<evidence type="ECO:0000259" key="3">
    <source>
        <dbReference type="Pfam" id="PF02230"/>
    </source>
</evidence>
<dbReference type="PANTHER" id="PTHR10655:SF17">
    <property type="entry name" value="LYSOPHOSPHOLIPASE-LIKE PROTEIN 1"/>
    <property type="match status" value="1"/>
</dbReference>
<dbReference type="PANTHER" id="PTHR10655">
    <property type="entry name" value="LYSOPHOSPHOLIPASE-RELATED"/>
    <property type="match status" value="1"/>
</dbReference>
<evidence type="ECO:0000313" key="5">
    <source>
        <dbReference type="Proteomes" id="UP000199328"/>
    </source>
</evidence>
<evidence type="ECO:0000313" key="4">
    <source>
        <dbReference type="EMBL" id="SDK59682.1"/>
    </source>
</evidence>
<proteinExistence type="inferred from homology"/>
<gene>
    <name evidence="4" type="ORF">SAMN05216257_103372</name>
</gene>
<comment type="similarity">
    <text evidence="1">Belongs to the AB hydrolase superfamily. AB hydrolase 2 family.</text>
</comment>
<dbReference type="InterPro" id="IPR003140">
    <property type="entry name" value="PLipase/COase/thioEstase"/>
</dbReference>
<dbReference type="InterPro" id="IPR050565">
    <property type="entry name" value="LYPA1-2/EST-like"/>
</dbReference>
<accession>A0A1G9D6Z3</accession>
<dbReference type="Pfam" id="PF02230">
    <property type="entry name" value="Abhydrolase_2"/>
    <property type="match status" value="1"/>
</dbReference>
<dbReference type="STRING" id="990712.SAMN05216257_103372"/>
<dbReference type="EMBL" id="FNFV01000003">
    <property type="protein sequence ID" value="SDK59682.1"/>
    <property type="molecule type" value="Genomic_DNA"/>
</dbReference>
<dbReference type="AlphaFoldDB" id="A0A1G9D6Z3"/>
<dbReference type="Proteomes" id="UP000199328">
    <property type="component" value="Unassembled WGS sequence"/>
</dbReference>
<protein>
    <submittedName>
        <fullName evidence="4">Phospholipase/carboxylesterase</fullName>
    </submittedName>
</protein>
<reference evidence="5" key="1">
    <citation type="submission" date="2016-10" db="EMBL/GenBank/DDBJ databases">
        <authorList>
            <person name="Varghese N."/>
            <person name="Submissions S."/>
        </authorList>
    </citation>
    <scope>NUCLEOTIDE SEQUENCE [LARGE SCALE GENOMIC DNA]</scope>
    <source>
        <strain evidence="5">CGMCC 1.10789</strain>
    </source>
</reference>
<dbReference type="GO" id="GO:0016787">
    <property type="term" value="F:hydrolase activity"/>
    <property type="evidence" value="ECO:0007669"/>
    <property type="project" value="UniProtKB-KW"/>
</dbReference>
<dbReference type="SUPFAM" id="SSF53474">
    <property type="entry name" value="alpha/beta-Hydrolases"/>
    <property type="match status" value="1"/>
</dbReference>